<comment type="subcellular location">
    <subcellularLocation>
        <location evidence="1">Mitochondrion</location>
    </subcellularLocation>
</comment>
<dbReference type="PANTHER" id="PTHR32035:SF3">
    <property type="entry name" value="SMALL RIBOSOMAL SUBUNIT PROTEIN MS38"/>
    <property type="match status" value="1"/>
</dbReference>
<dbReference type="PANTHER" id="PTHR32035">
    <property type="entry name" value="AURORA KINASE A-INTERACTING PROTEIN"/>
    <property type="match status" value="1"/>
</dbReference>
<feature type="region of interest" description="Disordered" evidence="5">
    <location>
        <begin position="82"/>
        <end position="119"/>
    </location>
</feature>
<dbReference type="SMART" id="SM01155">
    <property type="entry name" value="DUF1713"/>
    <property type="match status" value="1"/>
</dbReference>
<keyword evidence="8" id="KW-1185">Reference proteome</keyword>
<dbReference type="Pfam" id="PF08213">
    <property type="entry name" value="COX24_C"/>
    <property type="match status" value="1"/>
</dbReference>
<feature type="compositionally biased region" description="Basic residues" evidence="5">
    <location>
        <begin position="490"/>
        <end position="517"/>
    </location>
</feature>
<evidence type="ECO:0000313" key="7">
    <source>
        <dbReference type="EMBL" id="CEH13535.1"/>
    </source>
</evidence>
<accession>A0A0P1BBQ8</accession>
<dbReference type="OrthoDB" id="2554564at2759"/>
<dbReference type="Proteomes" id="UP000054845">
    <property type="component" value="Unassembled WGS sequence"/>
</dbReference>
<feature type="region of interest" description="Disordered" evidence="5">
    <location>
        <begin position="17"/>
        <end position="40"/>
    </location>
</feature>
<name>A0A0P1BBQ8_9BASI</name>
<evidence type="ECO:0000256" key="5">
    <source>
        <dbReference type="SAM" id="MobiDB-lite"/>
    </source>
</evidence>
<evidence type="ECO:0000256" key="1">
    <source>
        <dbReference type="ARBA" id="ARBA00004173"/>
    </source>
</evidence>
<feature type="compositionally biased region" description="Polar residues" evidence="5">
    <location>
        <begin position="17"/>
        <end position="33"/>
    </location>
</feature>
<proteinExistence type="inferred from homology"/>
<comment type="similarity">
    <text evidence="3">Belongs to the mitochondrion-specific ribosomal protein mS38 family.</text>
</comment>
<evidence type="ECO:0000256" key="3">
    <source>
        <dbReference type="ARBA" id="ARBA00035647"/>
    </source>
</evidence>
<dbReference type="GO" id="GO:0005739">
    <property type="term" value="C:mitochondrion"/>
    <property type="evidence" value="ECO:0007669"/>
    <property type="project" value="UniProtKB-SubCell"/>
</dbReference>
<dbReference type="AlphaFoldDB" id="A0A0P1BBQ8"/>
<organism evidence="7 8">
    <name type="scientific">Ceraceosorus bombacis</name>
    <dbReference type="NCBI Taxonomy" id="401625"/>
    <lineage>
        <taxon>Eukaryota</taxon>
        <taxon>Fungi</taxon>
        <taxon>Dikarya</taxon>
        <taxon>Basidiomycota</taxon>
        <taxon>Ustilaginomycotina</taxon>
        <taxon>Exobasidiomycetes</taxon>
        <taxon>Ceraceosorales</taxon>
        <taxon>Ceraceosoraceae</taxon>
        <taxon>Ceraceosorus</taxon>
    </lineage>
</organism>
<keyword evidence="2" id="KW-0496">Mitochondrion</keyword>
<protein>
    <recommendedName>
        <fullName evidence="4">Small ribosomal subunit protein mS38</fullName>
    </recommendedName>
</protein>
<feature type="domain" description="Ribosomal protein mS38 C-terminal" evidence="6">
    <location>
        <begin position="485"/>
        <end position="517"/>
    </location>
</feature>
<dbReference type="InterPro" id="IPR013177">
    <property type="entry name" value="Ribosomal_mS38_C"/>
</dbReference>
<dbReference type="STRING" id="401625.A0A0P1BBQ8"/>
<evidence type="ECO:0000256" key="4">
    <source>
        <dbReference type="ARBA" id="ARBA00035682"/>
    </source>
</evidence>
<feature type="compositionally biased region" description="Basic residues" evidence="5">
    <location>
        <begin position="87"/>
        <end position="100"/>
    </location>
</feature>
<feature type="region of interest" description="Disordered" evidence="5">
    <location>
        <begin position="488"/>
        <end position="517"/>
    </location>
</feature>
<evidence type="ECO:0000256" key="2">
    <source>
        <dbReference type="ARBA" id="ARBA00023128"/>
    </source>
</evidence>
<reference evidence="8" key="1">
    <citation type="submission" date="2014-09" db="EMBL/GenBank/DDBJ databases">
        <authorList>
            <person name="Sharma Rahul"/>
            <person name="Thines Marco"/>
        </authorList>
    </citation>
    <scope>NUCLEOTIDE SEQUENCE [LARGE SCALE GENOMIC DNA]</scope>
</reference>
<evidence type="ECO:0000259" key="6">
    <source>
        <dbReference type="SMART" id="SM01155"/>
    </source>
</evidence>
<dbReference type="EMBL" id="CCYA01000221">
    <property type="protein sequence ID" value="CEH13535.1"/>
    <property type="molecule type" value="Genomic_DNA"/>
</dbReference>
<evidence type="ECO:0000313" key="8">
    <source>
        <dbReference type="Proteomes" id="UP000054845"/>
    </source>
</evidence>
<feature type="region of interest" description="Disordered" evidence="5">
    <location>
        <begin position="132"/>
        <end position="152"/>
    </location>
</feature>
<sequence length="517" mass="55321">MRSRATHPRALLRLVASSHSTGNNGRQAATQTLAAGRRSSVLHSTKRAAASSSSRPLNSFISPNGAATCSSSSVSQLRAYVAPSTAHTRRRASIARRRASRSSSEGNGDASAKGSADLFSAKRRSALDRALSKLNRGHAPARPPPTTDKEVGMQSFFSTYRPLLEHAVRTTWSAGSNGGTVQGSFGALSSEMDFPPKEVQEFVSNVVAKHGDRLRGGTLIAVVTDVSEMPSGPSIWPDALRNVNPSRFSRLLDSLSQSSTSSSAVSQTSLKVVMERHKMAEELRREKECAEAVANAVERGDDPTVAKALGGEADTVILGEPNGPQADWSPGVASFMAKHLRAFEPPSAPDAHGRTLLAPQTAGSSMPHFGRSSVITLGEGEEFDDEDVADRLSSMFTDALNGMDGASFGGNVHGLPPSNVEEDAPNLLLSHAMVQAALPNSLAWDRLVGQMDAAALDDASIARGGVNPSLLNADPLPPDHELHVSLDSVRRKRKKKMRKHKYKKLRKRTRIQRQQQK</sequence>